<dbReference type="InterPro" id="IPR046349">
    <property type="entry name" value="C1-like_sf"/>
</dbReference>
<dbReference type="InterPro" id="IPR039934">
    <property type="entry name" value="C2CD2/C2CD2L"/>
</dbReference>
<dbReference type="Proteomes" id="UP000728032">
    <property type="component" value="Unassembled WGS sequence"/>
</dbReference>
<proteinExistence type="predicted"/>
<feature type="region of interest" description="Disordered" evidence="1">
    <location>
        <begin position="1"/>
        <end position="39"/>
    </location>
</feature>
<sequence length="148" mass="16644">MEIRTNKESEATSRDSSVSSTSSRARSVPGSREPSAPKDVLQTLAAREERHKTNSYSNISDISGYSTRTFIHEKSTLIVETNESGSLKHYVIPMSLANKNKWRRKGVKLHLYNDHLFVAKHLSGSITCQVCDKLFSRRPGKQGYQCRG</sequence>
<evidence type="ECO:0000256" key="1">
    <source>
        <dbReference type="SAM" id="MobiDB-lite"/>
    </source>
</evidence>
<dbReference type="AlphaFoldDB" id="A0A7R9M3C1"/>
<dbReference type="EMBL" id="CAJPVJ010005355">
    <property type="protein sequence ID" value="CAG2169457.1"/>
    <property type="molecule type" value="Genomic_DNA"/>
</dbReference>
<protein>
    <submittedName>
        <fullName evidence="2">Uncharacterized protein</fullName>
    </submittedName>
</protein>
<feature type="non-terminal residue" evidence="2">
    <location>
        <position position="1"/>
    </location>
</feature>
<feature type="compositionally biased region" description="Basic and acidic residues" evidence="1">
    <location>
        <begin position="1"/>
        <end position="13"/>
    </location>
</feature>
<gene>
    <name evidence="2" type="ORF">ONB1V03_LOCUS8934</name>
</gene>
<evidence type="ECO:0000313" key="2">
    <source>
        <dbReference type="EMBL" id="CAD7652270.1"/>
    </source>
</evidence>
<accession>A0A7R9M3C1</accession>
<keyword evidence="3" id="KW-1185">Reference proteome</keyword>
<dbReference type="OrthoDB" id="9976063at2759"/>
<reference evidence="2" key="1">
    <citation type="submission" date="2020-11" db="EMBL/GenBank/DDBJ databases">
        <authorList>
            <person name="Tran Van P."/>
        </authorList>
    </citation>
    <scope>NUCLEOTIDE SEQUENCE</scope>
</reference>
<organism evidence="2">
    <name type="scientific">Oppiella nova</name>
    <dbReference type="NCBI Taxonomy" id="334625"/>
    <lineage>
        <taxon>Eukaryota</taxon>
        <taxon>Metazoa</taxon>
        <taxon>Ecdysozoa</taxon>
        <taxon>Arthropoda</taxon>
        <taxon>Chelicerata</taxon>
        <taxon>Arachnida</taxon>
        <taxon>Acari</taxon>
        <taxon>Acariformes</taxon>
        <taxon>Sarcoptiformes</taxon>
        <taxon>Oribatida</taxon>
        <taxon>Brachypylina</taxon>
        <taxon>Oppioidea</taxon>
        <taxon>Oppiidae</taxon>
        <taxon>Oppiella</taxon>
    </lineage>
</organism>
<evidence type="ECO:0000313" key="3">
    <source>
        <dbReference type="Proteomes" id="UP000728032"/>
    </source>
</evidence>
<name>A0A7R9M3C1_9ACAR</name>
<dbReference type="SUPFAM" id="SSF57889">
    <property type="entry name" value="Cysteine-rich domain"/>
    <property type="match status" value="1"/>
</dbReference>
<feature type="compositionally biased region" description="Low complexity" evidence="1">
    <location>
        <begin position="14"/>
        <end position="28"/>
    </location>
</feature>
<dbReference type="PANTHER" id="PTHR21119">
    <property type="entry name" value="C2 DOMAIN-CONTAINING PROTEIN"/>
    <property type="match status" value="1"/>
</dbReference>
<dbReference type="PANTHER" id="PTHR21119:SF5">
    <property type="entry name" value="C2 DOMAIN-CONTAINING PROTEIN"/>
    <property type="match status" value="1"/>
</dbReference>
<dbReference type="Gene3D" id="3.30.60.20">
    <property type="match status" value="1"/>
</dbReference>
<dbReference type="EMBL" id="OC920180">
    <property type="protein sequence ID" value="CAD7652270.1"/>
    <property type="molecule type" value="Genomic_DNA"/>
</dbReference>